<keyword evidence="2 7" id="KW-0813">Transport</keyword>
<sequence>MHKFNISIVKRSPGSNMKRKKTMVVGLALIAAFILIALWAPVLAPNDPNATDLSRKNAAASAEFPLGCDQMGRCELSRILYGARYSMGLSVPVLVLLAAVTLFAGCYCGYKGGIADRIAGLFCDILMAFPLIVIAMALVTSIDNSVLCILAAISISMSAWFMRMVRSYARSECGKEYIESARLAGASELRIVMKHLIPNVLPQFLIYFTTGIASAIISVSSFAFLGIGLIAGTPEWGAMLNEARNSIYTNPGLIIYPGICLVLCCAGFNLFGEGLRDFIGREDEINAT</sequence>
<dbReference type="PANTHER" id="PTHR43386">
    <property type="entry name" value="OLIGOPEPTIDE TRANSPORT SYSTEM PERMEASE PROTEIN APPC"/>
    <property type="match status" value="1"/>
</dbReference>
<dbReference type="InterPro" id="IPR025966">
    <property type="entry name" value="OppC_N"/>
</dbReference>
<evidence type="ECO:0000256" key="6">
    <source>
        <dbReference type="ARBA" id="ARBA00023136"/>
    </source>
</evidence>
<dbReference type="SUPFAM" id="SSF161098">
    <property type="entry name" value="MetI-like"/>
    <property type="match status" value="1"/>
</dbReference>
<dbReference type="EMBL" id="MZGX01000006">
    <property type="protein sequence ID" value="OPX44926.1"/>
    <property type="molecule type" value="Genomic_DNA"/>
</dbReference>
<keyword evidence="3" id="KW-1003">Cell membrane</keyword>
<feature type="transmembrane region" description="Helical" evidence="7">
    <location>
        <begin position="204"/>
        <end position="233"/>
    </location>
</feature>
<evidence type="ECO:0000313" key="10">
    <source>
        <dbReference type="Proteomes" id="UP000191554"/>
    </source>
</evidence>
<dbReference type="STRING" id="48256.CLHUN_11580"/>
<dbReference type="CDD" id="cd06261">
    <property type="entry name" value="TM_PBP2"/>
    <property type="match status" value="1"/>
</dbReference>
<keyword evidence="4 7" id="KW-0812">Transmembrane</keyword>
<feature type="transmembrane region" description="Helical" evidence="7">
    <location>
        <begin position="253"/>
        <end position="271"/>
    </location>
</feature>
<comment type="subcellular location">
    <subcellularLocation>
        <location evidence="1 7">Cell membrane</location>
        <topology evidence="1 7">Multi-pass membrane protein</topology>
    </subcellularLocation>
</comment>
<keyword evidence="5 7" id="KW-1133">Transmembrane helix</keyword>
<dbReference type="Pfam" id="PF12911">
    <property type="entry name" value="OppC_N"/>
    <property type="match status" value="1"/>
</dbReference>
<keyword evidence="6 7" id="KW-0472">Membrane</keyword>
<accession>A0A1V4SN76</accession>
<dbReference type="Pfam" id="PF00528">
    <property type="entry name" value="BPD_transp_1"/>
    <property type="match status" value="1"/>
</dbReference>
<evidence type="ECO:0000256" key="3">
    <source>
        <dbReference type="ARBA" id="ARBA00022475"/>
    </source>
</evidence>
<organism evidence="9 10">
    <name type="scientific">Ruminiclostridium hungatei</name>
    <name type="common">Clostridium hungatei</name>
    <dbReference type="NCBI Taxonomy" id="48256"/>
    <lineage>
        <taxon>Bacteria</taxon>
        <taxon>Bacillati</taxon>
        <taxon>Bacillota</taxon>
        <taxon>Clostridia</taxon>
        <taxon>Eubacteriales</taxon>
        <taxon>Oscillospiraceae</taxon>
        <taxon>Ruminiclostridium</taxon>
    </lineage>
</organism>
<evidence type="ECO:0000259" key="8">
    <source>
        <dbReference type="PROSITE" id="PS50928"/>
    </source>
</evidence>
<dbReference type="InterPro" id="IPR000515">
    <property type="entry name" value="MetI-like"/>
</dbReference>
<dbReference type="Proteomes" id="UP000191554">
    <property type="component" value="Unassembled WGS sequence"/>
</dbReference>
<protein>
    <submittedName>
        <fullName evidence="9">Glutathione transport system permease protein GsiD</fullName>
    </submittedName>
</protein>
<evidence type="ECO:0000256" key="2">
    <source>
        <dbReference type="ARBA" id="ARBA00022448"/>
    </source>
</evidence>
<gene>
    <name evidence="9" type="primary">gsiD</name>
    <name evidence="9" type="ORF">CLHUN_11580</name>
</gene>
<dbReference type="Gene3D" id="1.10.3720.10">
    <property type="entry name" value="MetI-like"/>
    <property type="match status" value="1"/>
</dbReference>
<dbReference type="InterPro" id="IPR035906">
    <property type="entry name" value="MetI-like_sf"/>
</dbReference>
<feature type="transmembrane region" description="Helical" evidence="7">
    <location>
        <begin position="144"/>
        <end position="162"/>
    </location>
</feature>
<feature type="domain" description="ABC transmembrane type-1" evidence="8">
    <location>
        <begin position="83"/>
        <end position="272"/>
    </location>
</feature>
<dbReference type="PROSITE" id="PS50928">
    <property type="entry name" value="ABC_TM1"/>
    <property type="match status" value="1"/>
</dbReference>
<dbReference type="PANTHER" id="PTHR43386:SF1">
    <property type="entry name" value="D,D-DIPEPTIDE TRANSPORT SYSTEM PERMEASE PROTEIN DDPC-RELATED"/>
    <property type="match status" value="1"/>
</dbReference>
<dbReference type="InterPro" id="IPR050366">
    <property type="entry name" value="BP-dependent_transpt_permease"/>
</dbReference>
<evidence type="ECO:0000256" key="1">
    <source>
        <dbReference type="ARBA" id="ARBA00004651"/>
    </source>
</evidence>
<keyword evidence="10" id="KW-1185">Reference proteome</keyword>
<comment type="caution">
    <text evidence="9">The sequence shown here is derived from an EMBL/GenBank/DDBJ whole genome shotgun (WGS) entry which is preliminary data.</text>
</comment>
<comment type="similarity">
    <text evidence="7">Belongs to the binding-protein-dependent transport system permease family.</text>
</comment>
<feature type="transmembrane region" description="Helical" evidence="7">
    <location>
        <begin position="85"/>
        <end position="106"/>
    </location>
</feature>
<dbReference type="AlphaFoldDB" id="A0A1V4SN76"/>
<evidence type="ECO:0000256" key="4">
    <source>
        <dbReference type="ARBA" id="ARBA00022692"/>
    </source>
</evidence>
<proteinExistence type="inferred from homology"/>
<feature type="transmembrane region" description="Helical" evidence="7">
    <location>
        <begin position="21"/>
        <end position="44"/>
    </location>
</feature>
<evidence type="ECO:0000256" key="7">
    <source>
        <dbReference type="RuleBase" id="RU363032"/>
    </source>
</evidence>
<name>A0A1V4SN76_RUMHU</name>
<feature type="transmembrane region" description="Helical" evidence="7">
    <location>
        <begin position="118"/>
        <end position="138"/>
    </location>
</feature>
<reference evidence="9 10" key="1">
    <citation type="submission" date="2017-03" db="EMBL/GenBank/DDBJ databases">
        <title>Genome sequence of Clostridium hungatei DSM 14427.</title>
        <authorList>
            <person name="Poehlein A."/>
            <person name="Daniel R."/>
        </authorList>
    </citation>
    <scope>NUCLEOTIDE SEQUENCE [LARGE SCALE GENOMIC DNA]</scope>
    <source>
        <strain evidence="9 10">DSM 14427</strain>
    </source>
</reference>
<dbReference type="GO" id="GO:0055085">
    <property type="term" value="P:transmembrane transport"/>
    <property type="evidence" value="ECO:0007669"/>
    <property type="project" value="InterPro"/>
</dbReference>
<evidence type="ECO:0000256" key="5">
    <source>
        <dbReference type="ARBA" id="ARBA00022989"/>
    </source>
</evidence>
<dbReference type="GO" id="GO:0005886">
    <property type="term" value="C:plasma membrane"/>
    <property type="evidence" value="ECO:0007669"/>
    <property type="project" value="UniProtKB-SubCell"/>
</dbReference>
<evidence type="ECO:0000313" key="9">
    <source>
        <dbReference type="EMBL" id="OPX44926.1"/>
    </source>
</evidence>